<keyword evidence="4" id="KW-0547">Nucleotide-binding</keyword>
<organism evidence="8 9">
    <name type="scientific">Sulfurihydrogenibium yellowstonense SS-5</name>
    <dbReference type="NCBI Taxonomy" id="432331"/>
    <lineage>
        <taxon>Bacteria</taxon>
        <taxon>Pseudomonadati</taxon>
        <taxon>Aquificota</taxon>
        <taxon>Aquificia</taxon>
        <taxon>Aquificales</taxon>
        <taxon>Hydrogenothermaceae</taxon>
        <taxon>Sulfurihydrogenibium</taxon>
    </lineage>
</organism>
<gene>
    <name evidence="8" type="ORF">SULYE_0764</name>
</gene>
<dbReference type="FunFam" id="3.40.50.300:FF:000013">
    <property type="entry name" value="PhoH family ATPase"/>
    <property type="match status" value="1"/>
</dbReference>
<dbReference type="InterPro" id="IPR027417">
    <property type="entry name" value="P-loop_NTPase"/>
</dbReference>
<dbReference type="RefSeq" id="WP_007546568.1">
    <property type="nucleotide sequence ID" value="NZ_ABZS01000058.1"/>
</dbReference>
<comment type="caution">
    <text evidence="8">The sequence shown here is derived from an EMBL/GenBank/DDBJ whole genome shotgun (WGS) entry which is preliminary data.</text>
</comment>
<evidence type="ECO:0000256" key="1">
    <source>
        <dbReference type="ARBA" id="ARBA00004496"/>
    </source>
</evidence>
<keyword evidence="5" id="KW-0067">ATP-binding</keyword>
<dbReference type="OrthoDB" id="9773137at2"/>
<evidence type="ECO:0000259" key="7">
    <source>
        <dbReference type="Pfam" id="PF02562"/>
    </source>
</evidence>
<evidence type="ECO:0000256" key="4">
    <source>
        <dbReference type="ARBA" id="ARBA00022741"/>
    </source>
</evidence>
<evidence type="ECO:0000256" key="2">
    <source>
        <dbReference type="ARBA" id="ARBA00010393"/>
    </source>
</evidence>
<dbReference type="SUPFAM" id="SSF52540">
    <property type="entry name" value="P-loop containing nucleoside triphosphate hydrolases"/>
    <property type="match status" value="1"/>
</dbReference>
<comment type="similarity">
    <text evidence="2">Belongs to the PhoH family.</text>
</comment>
<reference evidence="8 9" key="1">
    <citation type="submission" date="2009-04" db="EMBL/GenBank/DDBJ databases">
        <authorList>
            <person name="Reysenbach A.-L."/>
            <person name="Heidelberg J.F."/>
            <person name="Nelson W.C."/>
        </authorList>
    </citation>
    <scope>NUCLEOTIDE SEQUENCE [LARGE SCALE GENOMIC DNA]</scope>
    <source>
        <strain evidence="8 9">SS-5</strain>
    </source>
</reference>
<evidence type="ECO:0000256" key="3">
    <source>
        <dbReference type="ARBA" id="ARBA00022490"/>
    </source>
</evidence>
<protein>
    <recommendedName>
        <fullName evidence="6">PhoH-like protein</fullName>
    </recommendedName>
</protein>
<dbReference type="AlphaFoldDB" id="C4FJL5"/>
<dbReference type="PANTHER" id="PTHR30473">
    <property type="entry name" value="PROTEIN PHOH"/>
    <property type="match status" value="1"/>
</dbReference>
<keyword evidence="3" id="KW-0963">Cytoplasm</keyword>
<accession>C4FJL5</accession>
<evidence type="ECO:0000313" key="9">
    <source>
        <dbReference type="Proteomes" id="UP000005540"/>
    </source>
</evidence>
<dbReference type="EMBL" id="ABZS01000058">
    <property type="protein sequence ID" value="EEP60741.1"/>
    <property type="molecule type" value="Genomic_DNA"/>
</dbReference>
<dbReference type="Gene3D" id="3.40.50.300">
    <property type="entry name" value="P-loop containing nucleotide triphosphate hydrolases"/>
    <property type="match status" value="1"/>
</dbReference>
<comment type="subcellular location">
    <subcellularLocation>
        <location evidence="1">Cytoplasm</location>
    </subcellularLocation>
</comment>
<dbReference type="Pfam" id="PF02562">
    <property type="entry name" value="PhoH"/>
    <property type="match status" value="1"/>
</dbReference>
<dbReference type="InterPro" id="IPR051451">
    <property type="entry name" value="PhoH2-like"/>
</dbReference>
<keyword evidence="9" id="KW-1185">Reference proteome</keyword>
<dbReference type="GO" id="GO:0005524">
    <property type="term" value="F:ATP binding"/>
    <property type="evidence" value="ECO:0007669"/>
    <property type="project" value="UniProtKB-KW"/>
</dbReference>
<proteinExistence type="inferred from homology"/>
<evidence type="ECO:0000313" key="8">
    <source>
        <dbReference type="EMBL" id="EEP60741.1"/>
    </source>
</evidence>
<dbReference type="PANTHER" id="PTHR30473:SF1">
    <property type="entry name" value="PHOH-LIKE PROTEIN"/>
    <property type="match status" value="1"/>
</dbReference>
<evidence type="ECO:0000256" key="5">
    <source>
        <dbReference type="ARBA" id="ARBA00022840"/>
    </source>
</evidence>
<name>C4FJL5_9AQUI</name>
<sequence length="328" mass="37079">MEVKRILKLEVQIPAEAFFNVVGTKDENLKFFEEIFGLKIFARGTSIIASGKEENLDRFEEFMEKVSSYFEVGHVLMPSDIRNLAIGFKLEKESPKTQKEEDFADTILFSHKRKPIMAKTPTQKLYVETIKQNDITFGIGPAGTGKTYLAMAVAVSYLKQNKVNRIILTRPAVEAGEKLGFLPGSLEEKVDPYLRPLYDALYDMVDPEKVADMIEKKVIEVAPLAFMRGRTLNDAFIILDEAQNTTKEQMKMLLTRIGFGSKAVITGDITQIDLPKTAQSGLVEAINVLQDVKGIGFVKFSEKDVVRHPIVQRIIEAYNRYEEQNSKE</sequence>
<evidence type="ECO:0000256" key="6">
    <source>
        <dbReference type="ARBA" id="ARBA00039970"/>
    </source>
</evidence>
<dbReference type="GO" id="GO:0005829">
    <property type="term" value="C:cytosol"/>
    <property type="evidence" value="ECO:0007669"/>
    <property type="project" value="TreeGrafter"/>
</dbReference>
<dbReference type="InterPro" id="IPR003714">
    <property type="entry name" value="PhoH"/>
</dbReference>
<dbReference type="Proteomes" id="UP000005540">
    <property type="component" value="Unassembled WGS sequence"/>
</dbReference>
<feature type="domain" description="PhoH-like protein" evidence="7">
    <location>
        <begin position="116"/>
        <end position="319"/>
    </location>
</feature>